<evidence type="ECO:0000313" key="3">
    <source>
        <dbReference type="Proteomes" id="UP000435357"/>
    </source>
</evidence>
<keyword evidence="3" id="KW-1185">Reference proteome</keyword>
<dbReference type="OrthoDB" id="1467932at2"/>
<protein>
    <recommendedName>
        <fullName evidence="4">Cell division protein ZapB</fullName>
    </recommendedName>
</protein>
<evidence type="ECO:0000313" key="2">
    <source>
        <dbReference type="EMBL" id="KAB1065719.1"/>
    </source>
</evidence>
<keyword evidence="1" id="KW-0175">Coiled coil</keyword>
<evidence type="ECO:0000256" key="1">
    <source>
        <dbReference type="SAM" id="Coils"/>
    </source>
</evidence>
<proteinExistence type="predicted"/>
<organism evidence="2 3">
    <name type="scientific">Salibacter halophilus</name>
    <dbReference type="NCBI Taxonomy" id="1803916"/>
    <lineage>
        <taxon>Bacteria</taxon>
        <taxon>Pseudomonadati</taxon>
        <taxon>Bacteroidota</taxon>
        <taxon>Flavobacteriia</taxon>
        <taxon>Flavobacteriales</taxon>
        <taxon>Salibacteraceae</taxon>
        <taxon>Salibacter</taxon>
    </lineage>
</organism>
<dbReference type="EMBL" id="WACR01000002">
    <property type="protein sequence ID" value="KAB1065719.1"/>
    <property type="molecule type" value="Genomic_DNA"/>
</dbReference>
<comment type="caution">
    <text evidence="2">The sequence shown here is derived from an EMBL/GenBank/DDBJ whole genome shotgun (WGS) entry which is preliminary data.</text>
</comment>
<reference evidence="2 3" key="1">
    <citation type="submission" date="2019-09" db="EMBL/GenBank/DDBJ databases">
        <title>Genomes of Cryomorphaceae.</title>
        <authorList>
            <person name="Bowman J.P."/>
        </authorList>
    </citation>
    <scope>NUCLEOTIDE SEQUENCE [LARGE SCALE GENOMIC DNA]</scope>
    <source>
        <strain evidence="2 3">KCTC 52047</strain>
    </source>
</reference>
<gene>
    <name evidence="2" type="ORF">F3059_03415</name>
</gene>
<dbReference type="RefSeq" id="WP_151166544.1">
    <property type="nucleotide sequence ID" value="NZ_WACR01000002.1"/>
</dbReference>
<name>A0A6N6MDR5_9FLAO</name>
<evidence type="ECO:0008006" key="4">
    <source>
        <dbReference type="Google" id="ProtNLM"/>
    </source>
</evidence>
<feature type="coiled-coil region" evidence="1">
    <location>
        <begin position="16"/>
        <end position="94"/>
    </location>
</feature>
<sequence>MENNLNDSVKHIAHSVNRLIKLNAEADEKANQLHLENERLKEQLERKESELATLNKRYEALRMGEKIAGNAEDRDDLRKKVNELVREVDKCIALLND</sequence>
<dbReference type="Proteomes" id="UP000435357">
    <property type="component" value="Unassembled WGS sequence"/>
</dbReference>
<accession>A0A6N6MDR5</accession>
<dbReference type="AlphaFoldDB" id="A0A6N6MDR5"/>